<comment type="caution">
    <text evidence="3">The sequence shown here is derived from an EMBL/GenBank/DDBJ whole genome shotgun (WGS) entry which is preliminary data.</text>
</comment>
<evidence type="ECO:0000256" key="2">
    <source>
        <dbReference type="SAM" id="Phobius"/>
    </source>
</evidence>
<keyword evidence="2" id="KW-0812">Transmembrane</keyword>
<keyword evidence="4" id="KW-1185">Reference proteome</keyword>
<keyword evidence="2" id="KW-0472">Membrane</keyword>
<feature type="transmembrane region" description="Helical" evidence="2">
    <location>
        <begin position="77"/>
        <end position="103"/>
    </location>
</feature>
<feature type="region of interest" description="Disordered" evidence="1">
    <location>
        <begin position="1"/>
        <end position="73"/>
    </location>
</feature>
<keyword evidence="2" id="KW-1133">Transmembrane helix</keyword>
<evidence type="ECO:0000313" key="3">
    <source>
        <dbReference type="EMBL" id="MCO1654218.1"/>
    </source>
</evidence>
<evidence type="ECO:0008006" key="5">
    <source>
        <dbReference type="Google" id="ProtNLM"/>
    </source>
</evidence>
<dbReference type="Proteomes" id="UP001165283">
    <property type="component" value="Unassembled WGS sequence"/>
</dbReference>
<accession>A0ABT0ZU18</accession>
<feature type="compositionally biased region" description="Basic residues" evidence="1">
    <location>
        <begin position="1"/>
        <end position="18"/>
    </location>
</feature>
<sequence>MTRPFARRADRRRSGRRLGRGDHRASVERAVVIGPTPRRQVGRRPEPPDRDEPEAPPTRERRRSRHAAQAQRSRRPWAWLAAGAVLGLLLGVVGAVLVGSVLVGSGPDGVRLGPVGVVVGVPAAPVVPAATGSRGTWGQRVTTPDGIAIEVAEPVPYEPSPQAAGHDRDRAVLVTTTVVNGSGSPFVLNSFAVGPTAVHRGRPAARIFDVAGSLVPAVPVSVVQPGQTFSYRTAFSLDSATGELALDYAPGAVFTGEV</sequence>
<proteinExistence type="predicted"/>
<name>A0ABT0ZU18_9PSEU</name>
<reference evidence="3" key="1">
    <citation type="submission" date="2021-04" db="EMBL/GenBank/DDBJ databases">
        <title>Pseudonocardia sp. nov., isolated from sandy soil of mangrove forest.</title>
        <authorList>
            <person name="Zan Z."/>
            <person name="Huang R."/>
            <person name="Liu W."/>
        </authorList>
    </citation>
    <scope>NUCLEOTIDE SEQUENCE</scope>
    <source>
        <strain evidence="3">S2-4</strain>
    </source>
</reference>
<gene>
    <name evidence="3" type="ORF">KDL28_04045</name>
</gene>
<evidence type="ECO:0000313" key="4">
    <source>
        <dbReference type="Proteomes" id="UP001165283"/>
    </source>
</evidence>
<dbReference type="EMBL" id="JAGSOV010000009">
    <property type="protein sequence ID" value="MCO1654218.1"/>
    <property type="molecule type" value="Genomic_DNA"/>
</dbReference>
<organism evidence="3 4">
    <name type="scientific">Pseudonocardia humida</name>
    <dbReference type="NCBI Taxonomy" id="2800819"/>
    <lineage>
        <taxon>Bacteria</taxon>
        <taxon>Bacillati</taxon>
        <taxon>Actinomycetota</taxon>
        <taxon>Actinomycetes</taxon>
        <taxon>Pseudonocardiales</taxon>
        <taxon>Pseudonocardiaceae</taxon>
        <taxon>Pseudonocardia</taxon>
    </lineage>
</organism>
<protein>
    <recommendedName>
        <fullName evidence="5">DUF4352 domain-containing protein</fullName>
    </recommendedName>
</protein>
<dbReference type="RefSeq" id="WP_252435817.1">
    <property type="nucleotide sequence ID" value="NZ_JAGSOV010000009.1"/>
</dbReference>
<evidence type="ECO:0000256" key="1">
    <source>
        <dbReference type="SAM" id="MobiDB-lite"/>
    </source>
</evidence>